<dbReference type="SUPFAM" id="SSF55961">
    <property type="entry name" value="Bet v1-like"/>
    <property type="match status" value="1"/>
</dbReference>
<dbReference type="AlphaFoldDB" id="A0A1G7ADI6"/>
<sequence>MEFSTREYIEAPLDRVFAQATDFDQIERQAMRRGAEVRRLSGDHAAPAARMVWLASFRFRGKAREAEVTLVEYDPPNGMVYQTVIGGLETRSTIDFVALSRSRTRVGVKIELLPRTLSARLMVQSMKLAKGTIDKRFRVKMAEYANHLEDRLKREG</sequence>
<keyword evidence="2" id="KW-1185">Reference proteome</keyword>
<evidence type="ECO:0000313" key="2">
    <source>
        <dbReference type="Proteomes" id="UP000198994"/>
    </source>
</evidence>
<name>A0A1G7ADI6_9RHOB</name>
<dbReference type="InterPro" id="IPR023393">
    <property type="entry name" value="START-like_dom_sf"/>
</dbReference>
<organism evidence="1 2">
    <name type="scientific">Salipiger thiooxidans</name>
    <dbReference type="NCBI Taxonomy" id="282683"/>
    <lineage>
        <taxon>Bacteria</taxon>
        <taxon>Pseudomonadati</taxon>
        <taxon>Pseudomonadota</taxon>
        <taxon>Alphaproteobacteria</taxon>
        <taxon>Rhodobacterales</taxon>
        <taxon>Roseobacteraceae</taxon>
        <taxon>Salipiger</taxon>
    </lineage>
</organism>
<dbReference type="STRING" id="282683.SAMN04488105_10176"/>
<evidence type="ECO:0000313" key="1">
    <source>
        <dbReference type="EMBL" id="SDE12753.1"/>
    </source>
</evidence>
<dbReference type="OrthoDB" id="7860307at2"/>
<dbReference type="InterPro" id="IPR019587">
    <property type="entry name" value="Polyketide_cyclase/dehydratase"/>
</dbReference>
<accession>A0A1G7ADI6</accession>
<protein>
    <submittedName>
        <fullName evidence="1">Polyketide cyclase / dehydrase and lipid transport</fullName>
    </submittedName>
</protein>
<dbReference type="EMBL" id="FNAV01000001">
    <property type="protein sequence ID" value="SDE12753.1"/>
    <property type="molecule type" value="Genomic_DNA"/>
</dbReference>
<gene>
    <name evidence="1" type="ORF">SAMN04488105_10176</name>
</gene>
<dbReference type="RefSeq" id="WP_089954092.1">
    <property type="nucleotide sequence ID" value="NZ_FNAV01000001.1"/>
</dbReference>
<reference evidence="2" key="1">
    <citation type="submission" date="2016-10" db="EMBL/GenBank/DDBJ databases">
        <authorList>
            <person name="Varghese N."/>
            <person name="Submissions S."/>
        </authorList>
    </citation>
    <scope>NUCLEOTIDE SEQUENCE [LARGE SCALE GENOMIC DNA]</scope>
    <source>
        <strain evidence="2">DSM 10146</strain>
    </source>
</reference>
<dbReference type="Proteomes" id="UP000198994">
    <property type="component" value="Unassembled WGS sequence"/>
</dbReference>
<dbReference type="CDD" id="cd07812">
    <property type="entry name" value="SRPBCC"/>
    <property type="match status" value="1"/>
</dbReference>
<dbReference type="Gene3D" id="3.30.530.20">
    <property type="match status" value="1"/>
</dbReference>
<dbReference type="Pfam" id="PF10604">
    <property type="entry name" value="Polyketide_cyc2"/>
    <property type="match status" value="1"/>
</dbReference>
<proteinExistence type="predicted"/>